<dbReference type="GO" id="GO:0005730">
    <property type="term" value="C:nucleolus"/>
    <property type="evidence" value="ECO:0007669"/>
    <property type="project" value="UniProtKB-SubCell"/>
</dbReference>
<evidence type="ECO:0000259" key="18">
    <source>
        <dbReference type="PROSITE" id="PS51462"/>
    </source>
</evidence>
<dbReference type="PROSITE" id="PS51741">
    <property type="entry name" value="F_BAR"/>
    <property type="match status" value="1"/>
</dbReference>
<dbReference type="CDD" id="cd18869">
    <property type="entry name" value="NUDIX_U8_SnoRNA_DE_Nudt16"/>
    <property type="match status" value="1"/>
</dbReference>
<evidence type="ECO:0000256" key="3">
    <source>
        <dbReference type="ARBA" id="ARBA00004642"/>
    </source>
</evidence>
<comment type="catalytic activity">
    <reaction evidence="15">
        <text>IDP + H2O = IMP + phosphate + H(+)</text>
        <dbReference type="Rhea" id="RHEA:35207"/>
        <dbReference type="ChEBI" id="CHEBI:15377"/>
        <dbReference type="ChEBI" id="CHEBI:15378"/>
        <dbReference type="ChEBI" id="CHEBI:43474"/>
        <dbReference type="ChEBI" id="CHEBI:58053"/>
        <dbReference type="ChEBI" id="CHEBI:58280"/>
        <dbReference type="EC" id="3.6.1.64"/>
    </reaction>
    <physiologicalReaction direction="left-to-right" evidence="15">
        <dbReference type="Rhea" id="RHEA:35208"/>
    </physiologicalReaction>
</comment>
<evidence type="ECO:0000313" key="21">
    <source>
        <dbReference type="Proteomes" id="UP000290572"/>
    </source>
</evidence>
<evidence type="ECO:0000256" key="13">
    <source>
        <dbReference type="ARBA" id="ARBA00043162"/>
    </source>
</evidence>
<evidence type="ECO:0000256" key="8">
    <source>
        <dbReference type="ARBA" id="ARBA00038899"/>
    </source>
</evidence>
<keyword evidence="4" id="KW-0694">RNA-binding</keyword>
<evidence type="ECO:0000256" key="17">
    <source>
        <dbReference type="PROSITE-ProRule" id="PRU01077"/>
    </source>
</evidence>
<evidence type="ECO:0000259" key="19">
    <source>
        <dbReference type="PROSITE" id="PS51741"/>
    </source>
</evidence>
<dbReference type="Gene3D" id="1.20.1270.60">
    <property type="entry name" value="Arfaptin homology (AH) domain/BAR domain"/>
    <property type="match status" value="1"/>
</dbReference>
<dbReference type="InterPro" id="IPR027267">
    <property type="entry name" value="AH/BAR_dom_sf"/>
</dbReference>
<evidence type="ECO:0000256" key="5">
    <source>
        <dbReference type="ARBA" id="ARBA00023080"/>
    </source>
</evidence>
<evidence type="ECO:0000256" key="9">
    <source>
        <dbReference type="ARBA" id="ARBA00039871"/>
    </source>
</evidence>
<dbReference type="InterPro" id="IPR015797">
    <property type="entry name" value="NUDIX_hydrolase-like_dom_sf"/>
</dbReference>
<dbReference type="SMART" id="SM00055">
    <property type="entry name" value="FCH"/>
    <property type="match status" value="1"/>
</dbReference>
<dbReference type="InterPro" id="IPR054754">
    <property type="entry name" value="NudT16"/>
</dbReference>
<dbReference type="EC" id="3.6.1.64" evidence="8"/>
<evidence type="ECO:0000256" key="12">
    <source>
        <dbReference type="ARBA" id="ARBA00042015"/>
    </source>
</evidence>
<dbReference type="GO" id="GO:0009117">
    <property type="term" value="P:nucleotide metabolic process"/>
    <property type="evidence" value="ECO:0007669"/>
    <property type="project" value="UniProtKB-KW"/>
</dbReference>
<dbReference type="InterPro" id="IPR031160">
    <property type="entry name" value="F_BAR_dom"/>
</dbReference>
<dbReference type="InterPro" id="IPR001060">
    <property type="entry name" value="FCH_dom"/>
</dbReference>
<keyword evidence="21" id="KW-1185">Reference proteome</keyword>
<dbReference type="SUPFAM" id="SSF103657">
    <property type="entry name" value="BAR/IMD domain-like"/>
    <property type="match status" value="1"/>
</dbReference>
<evidence type="ECO:0000256" key="11">
    <source>
        <dbReference type="ARBA" id="ARBA00041656"/>
    </source>
</evidence>
<comment type="similarity">
    <text evidence="7">Belongs to the Nudix hydrolase family. NUDT16 subfamily.</text>
</comment>
<organism evidence="20 21">
    <name type="scientific">Labeo rohita</name>
    <name type="common">Indian major carp</name>
    <name type="synonym">Cyprinus rohita</name>
    <dbReference type="NCBI Taxonomy" id="84645"/>
    <lineage>
        <taxon>Eukaryota</taxon>
        <taxon>Metazoa</taxon>
        <taxon>Chordata</taxon>
        <taxon>Craniata</taxon>
        <taxon>Vertebrata</taxon>
        <taxon>Euteleostomi</taxon>
        <taxon>Actinopterygii</taxon>
        <taxon>Neopterygii</taxon>
        <taxon>Teleostei</taxon>
        <taxon>Ostariophysi</taxon>
        <taxon>Cypriniformes</taxon>
        <taxon>Cyprinidae</taxon>
        <taxon>Labeoninae</taxon>
        <taxon>Labeonini</taxon>
        <taxon>Labeo</taxon>
    </lineage>
</organism>
<dbReference type="EMBL" id="QBIY01013496">
    <property type="protein sequence ID" value="RXN02711.1"/>
    <property type="molecule type" value="Genomic_DNA"/>
</dbReference>
<keyword evidence="6" id="KW-0539">Nucleus</keyword>
<evidence type="ECO:0000256" key="7">
    <source>
        <dbReference type="ARBA" id="ARBA00038173"/>
    </source>
</evidence>
<comment type="subcellular location">
    <subcellularLocation>
        <location evidence="2">Nucleus</location>
        <location evidence="2">Nucleolus</location>
    </subcellularLocation>
    <subcellularLocation>
        <location evidence="3">Nucleus</location>
        <location evidence="3">Nucleoplasm</location>
    </subcellularLocation>
</comment>
<dbReference type="GO" id="GO:0140933">
    <property type="term" value="F:5'-(N(7)-methylguanosine 5'-triphospho)-[mRNA] hydrolase activity"/>
    <property type="evidence" value="ECO:0007669"/>
    <property type="project" value="UniProtKB-EC"/>
</dbReference>
<dbReference type="Gene3D" id="3.90.79.10">
    <property type="entry name" value="Nucleoside Triphosphate Pyrophosphohydrolase"/>
    <property type="match status" value="1"/>
</dbReference>
<comment type="cofactor">
    <cofactor evidence="1">
        <name>Co(2+)</name>
        <dbReference type="ChEBI" id="CHEBI:48828"/>
    </cofactor>
</comment>
<evidence type="ECO:0000256" key="16">
    <source>
        <dbReference type="ARBA" id="ARBA00048945"/>
    </source>
</evidence>
<dbReference type="GO" id="GO:1990003">
    <property type="term" value="F:IDP phosphatase activity"/>
    <property type="evidence" value="ECO:0007669"/>
    <property type="project" value="UniProtKB-EC"/>
</dbReference>
<name>A0A498L2T0_LABRO</name>
<dbReference type="GO" id="GO:0016077">
    <property type="term" value="P:sno(s)RNA catabolic process"/>
    <property type="evidence" value="ECO:0007669"/>
    <property type="project" value="TreeGrafter"/>
</dbReference>
<dbReference type="PANTHER" id="PTHR31699:SF1">
    <property type="entry name" value="U8 SNORNA-DECAPPING ENZYME"/>
    <property type="match status" value="1"/>
</dbReference>
<evidence type="ECO:0000256" key="14">
    <source>
        <dbReference type="ARBA" id="ARBA00047661"/>
    </source>
</evidence>
<dbReference type="GO" id="GO:0030515">
    <property type="term" value="F:snoRNA binding"/>
    <property type="evidence" value="ECO:0007669"/>
    <property type="project" value="TreeGrafter"/>
</dbReference>
<comment type="catalytic activity">
    <reaction evidence="14">
        <text>a 5'-end (N(7)-methyl 5'-triphosphoguanosine)-ribonucleoside in mRNA + H2O = N(7)-methyl-GDP + a 5'-end phospho-ribonucleoside in mRNA + 2 H(+)</text>
        <dbReference type="Rhea" id="RHEA:67484"/>
        <dbReference type="Rhea" id="RHEA-COMP:15692"/>
        <dbReference type="Rhea" id="RHEA-COMP:17167"/>
        <dbReference type="ChEBI" id="CHEBI:15377"/>
        <dbReference type="ChEBI" id="CHEBI:15378"/>
        <dbReference type="ChEBI" id="CHEBI:63714"/>
        <dbReference type="ChEBI" id="CHEBI:138282"/>
        <dbReference type="ChEBI" id="CHEBI:156461"/>
        <dbReference type="EC" id="3.6.1.62"/>
    </reaction>
    <physiologicalReaction direction="left-to-right" evidence="14">
        <dbReference type="Rhea" id="RHEA:67485"/>
    </physiologicalReaction>
</comment>
<evidence type="ECO:0000256" key="15">
    <source>
        <dbReference type="ARBA" id="ARBA00047875"/>
    </source>
</evidence>
<evidence type="ECO:0000313" key="20">
    <source>
        <dbReference type="EMBL" id="RXN02711.1"/>
    </source>
</evidence>
<feature type="domain" description="F-BAR" evidence="19">
    <location>
        <begin position="205"/>
        <end position="407"/>
    </location>
</feature>
<dbReference type="SUPFAM" id="SSF55811">
    <property type="entry name" value="Nudix"/>
    <property type="match status" value="1"/>
</dbReference>
<evidence type="ECO:0000256" key="6">
    <source>
        <dbReference type="ARBA" id="ARBA00023242"/>
    </source>
</evidence>
<evidence type="ECO:0000256" key="10">
    <source>
        <dbReference type="ARBA" id="ARBA00041450"/>
    </source>
</evidence>
<dbReference type="PROSITE" id="PS51462">
    <property type="entry name" value="NUDIX"/>
    <property type="match status" value="1"/>
</dbReference>
<proteinExistence type="inferred from homology"/>
<dbReference type="Pfam" id="PF22327">
    <property type="entry name" value="Nudt16-like"/>
    <property type="match status" value="1"/>
</dbReference>
<keyword evidence="17" id="KW-0175">Coiled coil</keyword>
<dbReference type="Proteomes" id="UP000290572">
    <property type="component" value="Unassembled WGS sequence"/>
</dbReference>
<dbReference type="PANTHER" id="PTHR31699">
    <property type="entry name" value="NUDIX T16 FAMILY MEMBER"/>
    <property type="match status" value="1"/>
</dbReference>
<comment type="catalytic activity">
    <reaction evidence="16">
        <text>dIDP + H2O = dIMP + phosphate + H(+)</text>
        <dbReference type="Rhea" id="RHEA:35211"/>
        <dbReference type="ChEBI" id="CHEBI:15377"/>
        <dbReference type="ChEBI" id="CHEBI:15378"/>
        <dbReference type="ChEBI" id="CHEBI:43474"/>
        <dbReference type="ChEBI" id="CHEBI:61194"/>
        <dbReference type="ChEBI" id="CHEBI:62286"/>
        <dbReference type="EC" id="3.6.1.64"/>
    </reaction>
    <physiologicalReaction direction="left-to-right" evidence="16">
        <dbReference type="Rhea" id="RHEA:35212"/>
    </physiologicalReaction>
</comment>
<keyword evidence="5" id="KW-0546">Nucleotide metabolism</keyword>
<dbReference type="InterPro" id="IPR000086">
    <property type="entry name" value="NUDIX_hydrolase_dom"/>
</dbReference>
<dbReference type="GO" id="GO:0005654">
    <property type="term" value="C:nucleoplasm"/>
    <property type="evidence" value="ECO:0007669"/>
    <property type="project" value="UniProtKB-SubCell"/>
</dbReference>
<dbReference type="GO" id="GO:0006402">
    <property type="term" value="P:mRNA catabolic process"/>
    <property type="evidence" value="ECO:0007669"/>
    <property type="project" value="TreeGrafter"/>
</dbReference>
<dbReference type="FunFam" id="3.90.79.10:FF:000101">
    <property type="entry name" value="U8 snoRNA-decapping enzyme"/>
    <property type="match status" value="1"/>
</dbReference>
<comment type="caution">
    <text evidence="20">The sequence shown here is derived from an EMBL/GenBank/DDBJ whole genome shotgun (WGS) entry which is preliminary data.</text>
</comment>
<dbReference type="STRING" id="84645.A0A498L2T0"/>
<dbReference type="AlphaFoldDB" id="A0A498L2T0"/>
<gene>
    <name evidence="20" type="ORF">ROHU_034887</name>
</gene>
<sequence length="407" mass="45463">MEQQITREDALTRKGYKHACHIMLYGDSSAKLFGKIPIKHIVLITVIQMQMRFDGLLGFPGGLVNPSNETLEAGLSRELHEEVGVAVPVGVDNHVSTCLSSSCPGLITHFYIKKMAESELKELETAAVAKATDHGLEVLGMVRVPLYFLRNGGGLPYFLSHSFISNSRAQLLSALQRCRLLSQGEIEKAETVPENSLLTEIPLLREVRGQLSEQLKILDAQLEVKTQQLQDLSEYLRRRGEIEAEYARSLEKLSERFTVKTKRKEQLDLSVAQCWSVLLTQTRQESRDHSSLSELCCNTLTQRLSHCIEDTHRLAKRSKEVGLQMQDELLKVTTELQTTLEFQCILVHPVAQKAHVPPCIPELISSCARVRAARSSPLTPADSSCVLCIPSSRQTACLPQVSWLKAQ</sequence>
<feature type="domain" description="Nudix hydrolase" evidence="18">
    <location>
        <begin position="15"/>
        <end position="217"/>
    </location>
</feature>
<protein>
    <recommendedName>
        <fullName evidence="9">U8 snoRNA-decapping enzyme</fullName>
        <ecNumber evidence="8">3.6.1.64</ecNumber>
    </recommendedName>
    <alternativeName>
        <fullName evidence="12">IDP phosphatase</fullName>
    </alternativeName>
    <alternativeName>
        <fullName evidence="10">Inosine diphosphate phosphatase</fullName>
    </alternativeName>
    <alternativeName>
        <fullName evidence="11">Nucleoside diphosphate-linked moiety X motif 16</fullName>
    </alternativeName>
    <alternativeName>
        <fullName evidence="13">m7GpppN-mRNA hydrolase</fullName>
    </alternativeName>
</protein>
<accession>A0A498L2T0</accession>
<dbReference type="Pfam" id="PF00611">
    <property type="entry name" value="FCH"/>
    <property type="match status" value="1"/>
</dbReference>
<reference evidence="20 21" key="1">
    <citation type="submission" date="2018-03" db="EMBL/GenBank/DDBJ databases">
        <title>Draft genome sequence of Rohu Carp (Labeo rohita).</title>
        <authorList>
            <person name="Das P."/>
            <person name="Kushwaha B."/>
            <person name="Joshi C.G."/>
            <person name="Kumar D."/>
            <person name="Nagpure N.S."/>
            <person name="Sahoo L."/>
            <person name="Das S.P."/>
            <person name="Bit A."/>
            <person name="Patnaik S."/>
            <person name="Meher P.K."/>
            <person name="Jayasankar P."/>
            <person name="Koringa P.G."/>
            <person name="Patel N.V."/>
            <person name="Hinsu A.T."/>
            <person name="Kumar R."/>
            <person name="Pandey M."/>
            <person name="Agarwal S."/>
            <person name="Srivastava S."/>
            <person name="Singh M."/>
            <person name="Iquebal M.A."/>
            <person name="Jaiswal S."/>
            <person name="Angadi U.B."/>
            <person name="Kumar N."/>
            <person name="Raza M."/>
            <person name="Shah T.M."/>
            <person name="Rai A."/>
            <person name="Jena J.K."/>
        </authorList>
    </citation>
    <scope>NUCLEOTIDE SEQUENCE [LARGE SCALE GENOMIC DNA]</scope>
    <source>
        <strain evidence="20">DASCIFA01</strain>
        <tissue evidence="20">Testis</tissue>
    </source>
</reference>
<evidence type="ECO:0000256" key="2">
    <source>
        <dbReference type="ARBA" id="ARBA00004604"/>
    </source>
</evidence>
<evidence type="ECO:0000256" key="4">
    <source>
        <dbReference type="ARBA" id="ARBA00022884"/>
    </source>
</evidence>
<dbReference type="GO" id="GO:1990174">
    <property type="term" value="F:phosphodiesterase decapping endonuclease activity"/>
    <property type="evidence" value="ECO:0007669"/>
    <property type="project" value="TreeGrafter"/>
</dbReference>
<evidence type="ECO:0000256" key="1">
    <source>
        <dbReference type="ARBA" id="ARBA00001941"/>
    </source>
</evidence>